<sequence>MLKNVMLLALACWLLSMPVHAAVIPPTAGPHTVSFSADQLTVRDKSTGYSAVVQVESRLTVGVLVGEPVYTCVASWRLLSVAAGDDGFDAGLTGASEGSFNASSLPPSVLKDVTLYDVDIAYPLAPGLPINSSSMLLCDAGILKAAGSDKPSFNFPSSPMWGELFWDDISGRHEGADRAKELYVEMLSAYEKRATKKRGAFSWGGSLADKWGSSVQSASINLWPVKSWLRKVVRDQAETARREAEAFEQKNTALVDQRGQVADDAFDALMTAVYRKEAAKQTVARFEERPAKKPARAGVTREQMIADLPNNSCVDRERLAELNRDWEAGARMQETMGSCARARPEPAPYKPLGLKLQRVQY</sequence>
<reference evidence="3 4" key="1">
    <citation type="submission" date="2021-02" db="EMBL/GenBank/DDBJ databases">
        <title>PHA producing bacteria isolated from coastal sediment in Guangdong, Shenzhen.</title>
        <authorList>
            <person name="Zheng W."/>
            <person name="Yu S."/>
            <person name="Huang Y."/>
        </authorList>
    </citation>
    <scope>NUCLEOTIDE SEQUENCE [LARGE SCALE GENOMIC DNA]</scope>
    <source>
        <strain evidence="3 4">TN21-5</strain>
    </source>
</reference>
<protein>
    <submittedName>
        <fullName evidence="3">Uncharacterized protein</fullName>
    </submittedName>
</protein>
<name>A0ABS3BGL2_9GAMM</name>
<dbReference type="EMBL" id="JAFKDB010000019">
    <property type="protein sequence ID" value="MBN7770988.1"/>
    <property type="molecule type" value="Genomic_DNA"/>
</dbReference>
<comment type="caution">
    <text evidence="3">The sequence shown here is derived from an EMBL/GenBank/DDBJ whole genome shotgun (WGS) entry which is preliminary data.</text>
</comment>
<evidence type="ECO:0000256" key="2">
    <source>
        <dbReference type="SAM" id="SignalP"/>
    </source>
</evidence>
<keyword evidence="4" id="KW-1185">Reference proteome</keyword>
<feature type="signal peptide" evidence="2">
    <location>
        <begin position="1"/>
        <end position="21"/>
    </location>
</feature>
<keyword evidence="2" id="KW-0732">Signal</keyword>
<feature type="chain" id="PRO_5046464012" evidence="2">
    <location>
        <begin position="22"/>
        <end position="361"/>
    </location>
</feature>
<accession>A0ABS3BGL2</accession>
<keyword evidence="1" id="KW-0175">Coiled coil</keyword>
<proteinExistence type="predicted"/>
<evidence type="ECO:0000256" key="1">
    <source>
        <dbReference type="SAM" id="Coils"/>
    </source>
</evidence>
<feature type="coiled-coil region" evidence="1">
    <location>
        <begin position="230"/>
        <end position="257"/>
    </location>
</feature>
<dbReference type="Proteomes" id="UP000664344">
    <property type="component" value="Unassembled WGS sequence"/>
</dbReference>
<evidence type="ECO:0000313" key="3">
    <source>
        <dbReference type="EMBL" id="MBN7770988.1"/>
    </source>
</evidence>
<gene>
    <name evidence="3" type="ORF">JYP53_13865</name>
</gene>
<dbReference type="RefSeq" id="WP_206557938.1">
    <property type="nucleotide sequence ID" value="NZ_JAFKDB010000019.1"/>
</dbReference>
<organism evidence="3 4">
    <name type="scientific">Marinobacter daepoensis</name>
    <dbReference type="NCBI Taxonomy" id="262077"/>
    <lineage>
        <taxon>Bacteria</taxon>
        <taxon>Pseudomonadati</taxon>
        <taxon>Pseudomonadota</taxon>
        <taxon>Gammaproteobacteria</taxon>
        <taxon>Pseudomonadales</taxon>
        <taxon>Marinobacteraceae</taxon>
        <taxon>Marinobacter</taxon>
    </lineage>
</organism>
<evidence type="ECO:0000313" key="4">
    <source>
        <dbReference type="Proteomes" id="UP000664344"/>
    </source>
</evidence>